<name>A0A392SVD9_9FABA</name>
<dbReference type="EMBL" id="LXQA010440915">
    <property type="protein sequence ID" value="MCI52025.1"/>
    <property type="molecule type" value="Genomic_DNA"/>
</dbReference>
<evidence type="ECO:0000313" key="1">
    <source>
        <dbReference type="EMBL" id="MCI52025.1"/>
    </source>
</evidence>
<keyword evidence="2" id="KW-1185">Reference proteome</keyword>
<dbReference type="Proteomes" id="UP000265520">
    <property type="component" value="Unassembled WGS sequence"/>
</dbReference>
<reference evidence="1 2" key="1">
    <citation type="journal article" date="2018" name="Front. Plant Sci.">
        <title>Red Clover (Trifolium pratense) and Zigzag Clover (T. medium) - A Picture of Genomic Similarities and Differences.</title>
        <authorList>
            <person name="Dluhosova J."/>
            <person name="Istvanek J."/>
            <person name="Nedelnik J."/>
            <person name="Repkova J."/>
        </authorList>
    </citation>
    <scope>NUCLEOTIDE SEQUENCE [LARGE SCALE GENOMIC DNA]</scope>
    <source>
        <strain evidence="2">cv. 10/8</strain>
        <tissue evidence="1">Leaf</tissue>
    </source>
</reference>
<dbReference type="AlphaFoldDB" id="A0A392SVD9"/>
<comment type="caution">
    <text evidence="1">The sequence shown here is derived from an EMBL/GenBank/DDBJ whole genome shotgun (WGS) entry which is preliminary data.</text>
</comment>
<accession>A0A392SVD9</accession>
<feature type="non-terminal residue" evidence="1">
    <location>
        <position position="51"/>
    </location>
</feature>
<protein>
    <submittedName>
        <fullName evidence="1">Uncharacterized protein</fullName>
    </submittedName>
</protein>
<evidence type="ECO:0000313" key="2">
    <source>
        <dbReference type="Proteomes" id="UP000265520"/>
    </source>
</evidence>
<organism evidence="1 2">
    <name type="scientific">Trifolium medium</name>
    <dbReference type="NCBI Taxonomy" id="97028"/>
    <lineage>
        <taxon>Eukaryota</taxon>
        <taxon>Viridiplantae</taxon>
        <taxon>Streptophyta</taxon>
        <taxon>Embryophyta</taxon>
        <taxon>Tracheophyta</taxon>
        <taxon>Spermatophyta</taxon>
        <taxon>Magnoliopsida</taxon>
        <taxon>eudicotyledons</taxon>
        <taxon>Gunneridae</taxon>
        <taxon>Pentapetalae</taxon>
        <taxon>rosids</taxon>
        <taxon>fabids</taxon>
        <taxon>Fabales</taxon>
        <taxon>Fabaceae</taxon>
        <taxon>Papilionoideae</taxon>
        <taxon>50 kb inversion clade</taxon>
        <taxon>NPAAA clade</taxon>
        <taxon>Hologalegina</taxon>
        <taxon>IRL clade</taxon>
        <taxon>Trifolieae</taxon>
        <taxon>Trifolium</taxon>
    </lineage>
</organism>
<proteinExistence type="predicted"/>
<sequence>MTGGWNLRCAGLDRGGGQGFSLSGSASVGSALSSCPLAEFGVIFLVSECFR</sequence>